<dbReference type="EMBL" id="JAHMHS010000160">
    <property type="protein sequence ID" value="KAK1711252.1"/>
    <property type="molecule type" value="Genomic_DNA"/>
</dbReference>
<organism evidence="2 3">
    <name type="scientific">Glomerella acutata</name>
    <name type="common">Colletotrichum acutatum</name>
    <dbReference type="NCBI Taxonomy" id="27357"/>
    <lineage>
        <taxon>Eukaryota</taxon>
        <taxon>Fungi</taxon>
        <taxon>Dikarya</taxon>
        <taxon>Ascomycota</taxon>
        <taxon>Pezizomycotina</taxon>
        <taxon>Sordariomycetes</taxon>
        <taxon>Hypocreomycetidae</taxon>
        <taxon>Glomerellales</taxon>
        <taxon>Glomerellaceae</taxon>
        <taxon>Colletotrichum</taxon>
        <taxon>Colletotrichum acutatum species complex</taxon>
    </lineage>
</organism>
<proteinExistence type="predicted"/>
<accession>A0AAD8UC35</accession>
<evidence type="ECO:0000313" key="3">
    <source>
        <dbReference type="Proteomes" id="UP001244207"/>
    </source>
</evidence>
<protein>
    <submittedName>
        <fullName evidence="2">Uncharacterized protein</fullName>
    </submittedName>
</protein>
<gene>
    <name evidence="2" type="ORF">BDZ83DRAFT_656853</name>
</gene>
<keyword evidence="3" id="KW-1185">Reference proteome</keyword>
<feature type="compositionally biased region" description="Polar residues" evidence="1">
    <location>
        <begin position="184"/>
        <end position="203"/>
    </location>
</feature>
<evidence type="ECO:0000313" key="2">
    <source>
        <dbReference type="EMBL" id="KAK1711252.1"/>
    </source>
</evidence>
<reference evidence="2" key="1">
    <citation type="submission" date="2021-12" db="EMBL/GenBank/DDBJ databases">
        <title>Comparative genomics, transcriptomics and evolutionary studies reveal genomic signatures of adaptation to plant cell wall in hemibiotrophic fungi.</title>
        <authorList>
            <consortium name="DOE Joint Genome Institute"/>
            <person name="Baroncelli R."/>
            <person name="Diaz J.F."/>
            <person name="Benocci T."/>
            <person name="Peng M."/>
            <person name="Battaglia E."/>
            <person name="Haridas S."/>
            <person name="Andreopoulos W."/>
            <person name="Labutti K."/>
            <person name="Pangilinan J."/>
            <person name="Floch G.L."/>
            <person name="Makela M.R."/>
            <person name="Henrissat B."/>
            <person name="Grigoriev I.V."/>
            <person name="Crouch J.A."/>
            <person name="De Vries R.P."/>
            <person name="Sukno S.A."/>
            <person name="Thon M.R."/>
        </authorList>
    </citation>
    <scope>NUCLEOTIDE SEQUENCE</scope>
    <source>
        <strain evidence="2">CBS 112980</strain>
    </source>
</reference>
<sequence>MARRTTPKFPQLLRCGRKPQVTRRVPHTQNYRFWHHNERPREYPWRSILGRKNAERDREIAVFGDFLASNLGQQSSIAEKGERHRTSRRLASGRATKFPCWVIHVSTAAWMFGIHTPGHNAPADDALVCTRKVCQPRHVRTATTPVDTHLTITPLRWPATQGLGAPELGYGSRESFLPRPRESAPTSFSKSLPEYSNSGSPQTVAELAMALQSTNGRDHFPLRVSEDEKRGLIAEITP</sequence>
<name>A0AAD8UC35_GLOAC</name>
<feature type="region of interest" description="Disordered" evidence="1">
    <location>
        <begin position="168"/>
        <end position="204"/>
    </location>
</feature>
<comment type="caution">
    <text evidence="2">The sequence shown here is derived from an EMBL/GenBank/DDBJ whole genome shotgun (WGS) entry which is preliminary data.</text>
</comment>
<dbReference type="AlphaFoldDB" id="A0AAD8UC35"/>
<evidence type="ECO:0000256" key="1">
    <source>
        <dbReference type="SAM" id="MobiDB-lite"/>
    </source>
</evidence>
<dbReference type="RefSeq" id="XP_060359055.1">
    <property type="nucleotide sequence ID" value="XM_060510909.1"/>
</dbReference>
<dbReference type="Proteomes" id="UP001244207">
    <property type="component" value="Unassembled WGS sequence"/>
</dbReference>
<dbReference type="GeneID" id="85394808"/>